<dbReference type="GO" id="GO:0042973">
    <property type="term" value="F:glucan endo-1,3-beta-D-glucosidase activity"/>
    <property type="evidence" value="ECO:0007669"/>
    <property type="project" value="UniProtKB-EC"/>
</dbReference>
<evidence type="ECO:0000256" key="7">
    <source>
        <dbReference type="ARBA" id="ARBA00023180"/>
    </source>
</evidence>
<dbReference type="EC" id="3.2.1.39" evidence="3"/>
<evidence type="ECO:0000256" key="11">
    <source>
        <dbReference type="ARBA" id="ARBA00037649"/>
    </source>
</evidence>
<dbReference type="Proteomes" id="UP000284657">
    <property type="component" value="Unassembled WGS sequence"/>
</dbReference>
<keyword evidence="9" id="KW-0961">Cell wall biogenesis/degradation</keyword>
<evidence type="ECO:0000256" key="5">
    <source>
        <dbReference type="ARBA" id="ARBA00022801"/>
    </source>
</evidence>
<keyword evidence="10" id="KW-0624">Polysaccharide degradation</keyword>
<evidence type="ECO:0000313" key="15">
    <source>
        <dbReference type="Proteomes" id="UP000284657"/>
    </source>
</evidence>
<organism evidence="14 15">
    <name type="scientific">Phytophthora kernoviae</name>
    <dbReference type="NCBI Taxonomy" id="325452"/>
    <lineage>
        <taxon>Eukaryota</taxon>
        <taxon>Sar</taxon>
        <taxon>Stramenopiles</taxon>
        <taxon>Oomycota</taxon>
        <taxon>Peronosporomycetes</taxon>
        <taxon>Peronosporales</taxon>
        <taxon>Peronosporaceae</taxon>
        <taxon>Phytophthora</taxon>
    </lineage>
</organism>
<evidence type="ECO:0000256" key="6">
    <source>
        <dbReference type="ARBA" id="ARBA00023136"/>
    </source>
</evidence>
<evidence type="ECO:0000313" key="14">
    <source>
        <dbReference type="EMBL" id="RLN45920.1"/>
    </source>
</evidence>
<reference evidence="14 15" key="1">
    <citation type="submission" date="2018-07" db="EMBL/GenBank/DDBJ databases">
        <title>Genome sequencing of oomycete isolates from Chile give support for New Zealand origin for Phytophthora kernoviae and make available the first Nothophytophthora sp. genome.</title>
        <authorList>
            <person name="Studholme D.J."/>
            <person name="Sanfuentes E."/>
            <person name="Panda P."/>
            <person name="Hill R."/>
            <person name="Sambles C."/>
            <person name="Grant M."/>
            <person name="Williams N.M."/>
            <person name="Mcdougal R.L."/>
        </authorList>
    </citation>
    <scope>NUCLEOTIDE SEQUENCE [LARGE SCALE GENOMIC DNA]</scope>
    <source>
        <strain evidence="14">Chile7</strain>
    </source>
</reference>
<dbReference type="PANTHER" id="PTHR16631:SF17">
    <property type="entry name" value="GLUCAN ENDO-1,3-BETA-GLUCOSIDASE BTGC"/>
    <property type="match status" value="1"/>
</dbReference>
<evidence type="ECO:0000256" key="8">
    <source>
        <dbReference type="ARBA" id="ARBA00023277"/>
    </source>
</evidence>
<evidence type="ECO:0000256" key="1">
    <source>
        <dbReference type="ARBA" id="ARBA00000382"/>
    </source>
</evidence>
<keyword evidence="8" id="KW-0119">Carbohydrate metabolism</keyword>
<name>A0A3R7MX89_9STRA</name>
<evidence type="ECO:0000256" key="12">
    <source>
        <dbReference type="ARBA" id="ARBA00042373"/>
    </source>
</evidence>
<dbReference type="GO" id="GO:0071555">
    <property type="term" value="P:cell wall organization"/>
    <property type="evidence" value="ECO:0007669"/>
    <property type="project" value="UniProtKB-KW"/>
</dbReference>
<comment type="function">
    <text evidence="11">Glucanases play a role in cell expansion during growth, in cell-cell fusion during mating, and in spore release during sporulation. This enzyme may be involved in beta-glucan degradation. Active on laminarin and lichenan.</text>
</comment>
<dbReference type="InterPro" id="IPR050732">
    <property type="entry name" value="Beta-glucan_modifiers"/>
</dbReference>
<gene>
    <name evidence="14" type="ORF">BBJ29_007085</name>
</gene>
<protein>
    <recommendedName>
        <fullName evidence="3">glucan endo-1,3-beta-D-glucosidase</fullName>
        <ecNumber evidence="3">3.2.1.39</ecNumber>
    </recommendedName>
    <alternativeName>
        <fullName evidence="13">Endo-1,3-beta-glucanase btgC</fullName>
    </alternativeName>
    <alternativeName>
        <fullName evidence="12">Laminarinase btgC</fullName>
    </alternativeName>
</protein>
<sequence length="248" mass="27336">MGVSQHFSSIRTYHAQFNGVNVVDMAASAGIRVAVGVQLGDSSKIDAEIQAVCDGHGRNAWAVEAVYVGNENLRNGDYGKFTAEQLAGYIRRVKSCVGNTPVGSVQRINEWLGSDGAWALANACDVIGVNIYPFFTPGSQPAVQKLQAQWDQMASKFGASKLHLTETGWPYAGETYQGNVASPQNMQQYLTDYVWWSANVGQSYWFMMYDTTVSYGGSEREKHFGLFETNKAPNANIPSRNRKLLRLE</sequence>
<dbReference type="EMBL" id="MBAD02002619">
    <property type="protein sequence ID" value="RLN45920.1"/>
    <property type="molecule type" value="Genomic_DNA"/>
</dbReference>
<comment type="subcellular location">
    <subcellularLocation>
        <location evidence="2">Cell membrane</location>
    </subcellularLocation>
</comment>
<proteinExistence type="predicted"/>
<evidence type="ECO:0000256" key="10">
    <source>
        <dbReference type="ARBA" id="ARBA00023326"/>
    </source>
</evidence>
<comment type="caution">
    <text evidence="14">The sequence shown here is derived from an EMBL/GenBank/DDBJ whole genome shotgun (WGS) entry which is preliminary data.</text>
</comment>
<keyword evidence="5" id="KW-0378">Hydrolase</keyword>
<evidence type="ECO:0000256" key="4">
    <source>
        <dbReference type="ARBA" id="ARBA00022475"/>
    </source>
</evidence>
<evidence type="ECO:0000256" key="13">
    <source>
        <dbReference type="ARBA" id="ARBA00043078"/>
    </source>
</evidence>
<dbReference type="PANTHER" id="PTHR16631">
    <property type="entry name" value="GLUCAN 1,3-BETA-GLUCOSIDASE"/>
    <property type="match status" value="1"/>
</dbReference>
<dbReference type="Gene3D" id="3.20.20.80">
    <property type="entry name" value="Glycosidases"/>
    <property type="match status" value="1"/>
</dbReference>
<comment type="catalytic activity">
    <reaction evidence="1">
        <text>Hydrolysis of (1-&gt;3)-beta-D-glucosidic linkages in (1-&gt;3)-beta-D-glucans.</text>
        <dbReference type="EC" id="3.2.1.39"/>
    </reaction>
</comment>
<dbReference type="InterPro" id="IPR017853">
    <property type="entry name" value="GH"/>
</dbReference>
<dbReference type="GO" id="GO:0005886">
    <property type="term" value="C:plasma membrane"/>
    <property type="evidence" value="ECO:0007669"/>
    <property type="project" value="UniProtKB-SubCell"/>
</dbReference>
<evidence type="ECO:0000256" key="3">
    <source>
        <dbReference type="ARBA" id="ARBA00012780"/>
    </source>
</evidence>
<dbReference type="AlphaFoldDB" id="A0A3R7MX89"/>
<evidence type="ECO:0000256" key="2">
    <source>
        <dbReference type="ARBA" id="ARBA00004236"/>
    </source>
</evidence>
<keyword evidence="7" id="KW-0325">Glycoprotein</keyword>
<keyword evidence="4" id="KW-1003">Cell membrane</keyword>
<dbReference type="GO" id="GO:0000272">
    <property type="term" value="P:polysaccharide catabolic process"/>
    <property type="evidence" value="ECO:0007669"/>
    <property type="project" value="UniProtKB-KW"/>
</dbReference>
<evidence type="ECO:0000256" key="9">
    <source>
        <dbReference type="ARBA" id="ARBA00023316"/>
    </source>
</evidence>
<accession>A0A3R7MX89</accession>
<keyword evidence="6" id="KW-0472">Membrane</keyword>
<dbReference type="SUPFAM" id="SSF51445">
    <property type="entry name" value="(Trans)glycosidases"/>
    <property type="match status" value="1"/>
</dbReference>